<dbReference type="AlphaFoldDB" id="A0AAJ2PS18"/>
<reference evidence="3" key="1">
    <citation type="journal article" date="2023" name="Microb. Genom.">
        <title>Mesoterricola silvestris gen. nov., sp. nov., Mesoterricola sediminis sp. nov., Geothrix oryzae sp. nov., Geothrix edaphica sp. nov., Geothrix rubra sp. nov., and Geothrix limicola sp. nov., six novel members of Acidobacteriota isolated from soils.</title>
        <authorList>
            <person name="Weisberg A.J."/>
            <person name="Pearce E."/>
            <person name="Kramer C.G."/>
            <person name="Chang J.H."/>
            <person name="Clarke C.R."/>
        </authorList>
    </citation>
    <scope>NUCLEOTIDE SEQUENCE</scope>
    <source>
        <strain evidence="3">ND06-05F</strain>
    </source>
</reference>
<proteinExistence type="predicted"/>
<evidence type="ECO:0000313" key="4">
    <source>
        <dbReference type="Proteomes" id="UP001273589"/>
    </source>
</evidence>
<evidence type="ECO:0000256" key="1">
    <source>
        <dbReference type="SAM" id="MobiDB-lite"/>
    </source>
</evidence>
<dbReference type="Proteomes" id="UP001273589">
    <property type="component" value="Unassembled WGS sequence"/>
</dbReference>
<feature type="region of interest" description="Disordered" evidence="1">
    <location>
        <begin position="69"/>
        <end position="97"/>
    </location>
</feature>
<sequence>MRIHPGPLLRRAMVGCCALAALWGPGAPATAAPPPAPSPEAERLAFGQRYRAVQHGGIVRAANSSISCRTPVTATPSTATPSTVPAPAAPAPAAPSCADARAGRTAVNDDFDMFYIDVDQDPNTYNSSRGEVRLPPGARVSYARLYWGGNLLVGEQKPPKDNGRVLVAEPEGEYKEVLADSVVGHRVARGADAFQASADVTELVRSSGSGLYTVAQVNVAMGRSAAGAWGGWTLMVAYENAAEPLRHLAMWDGFDTLKQGGEQRVRLNGMALPERARGTVGLVAYNGDRGSRGDSLTVSTGQGPAVALGDAANPRDDVLNSTISEPGARVSGRTPAYSNTLGYDSDVLELGDEIRRGGDQLAFRIVSQRDAAWVGALFVAVDAKP</sequence>
<keyword evidence="2" id="KW-0732">Signal</keyword>
<evidence type="ECO:0000313" key="3">
    <source>
        <dbReference type="EMBL" id="MDX3132096.1"/>
    </source>
</evidence>
<dbReference type="EMBL" id="JARAWN010000124">
    <property type="protein sequence ID" value="MDX3132096.1"/>
    <property type="molecule type" value="Genomic_DNA"/>
</dbReference>
<organism evidence="3 4">
    <name type="scientific">Streptomyces europaeiscabiei</name>
    <dbReference type="NCBI Taxonomy" id="146819"/>
    <lineage>
        <taxon>Bacteria</taxon>
        <taxon>Bacillati</taxon>
        <taxon>Actinomycetota</taxon>
        <taxon>Actinomycetes</taxon>
        <taxon>Kitasatosporales</taxon>
        <taxon>Streptomycetaceae</taxon>
        <taxon>Streptomyces</taxon>
    </lineage>
</organism>
<accession>A0AAJ2PS18</accession>
<feature type="chain" id="PRO_5042536687" evidence="2">
    <location>
        <begin position="32"/>
        <end position="385"/>
    </location>
</feature>
<protein>
    <submittedName>
        <fullName evidence="3">DUF3344 domain-containing protein</fullName>
    </submittedName>
</protein>
<feature type="signal peptide" evidence="2">
    <location>
        <begin position="1"/>
        <end position="31"/>
    </location>
</feature>
<evidence type="ECO:0000256" key="2">
    <source>
        <dbReference type="SAM" id="SignalP"/>
    </source>
</evidence>
<gene>
    <name evidence="3" type="ORF">PV367_20375</name>
</gene>
<dbReference type="RefSeq" id="WP_319693149.1">
    <property type="nucleotide sequence ID" value="NZ_JARAWN010000124.1"/>
</dbReference>
<feature type="compositionally biased region" description="Low complexity" evidence="1">
    <location>
        <begin position="70"/>
        <end position="86"/>
    </location>
</feature>
<comment type="caution">
    <text evidence="3">The sequence shown here is derived from an EMBL/GenBank/DDBJ whole genome shotgun (WGS) entry which is preliminary data.</text>
</comment>
<name>A0AAJ2PS18_9ACTN</name>